<comment type="subunit">
    <text evidence="6">Homodimer.</text>
</comment>
<dbReference type="InterPro" id="IPR023048">
    <property type="entry name" value="NADH:quinone_OxRdtase_FMN_depd"/>
</dbReference>
<evidence type="ECO:0000256" key="1">
    <source>
        <dbReference type="ARBA" id="ARBA00022630"/>
    </source>
</evidence>
<evidence type="ECO:0000256" key="4">
    <source>
        <dbReference type="ARBA" id="ARBA00023027"/>
    </source>
</evidence>
<evidence type="ECO:0000256" key="6">
    <source>
        <dbReference type="HAMAP-Rule" id="MF_01216"/>
    </source>
</evidence>
<dbReference type="RefSeq" id="WP_103905491.1">
    <property type="nucleotide sequence ID" value="NZ_CP049246.1"/>
</dbReference>
<dbReference type="EC" id="1.6.5.-" evidence="6"/>
<comment type="similarity">
    <text evidence="6">Belongs to the azoreductase type 1 family.</text>
</comment>
<keyword evidence="2 6" id="KW-0288">FMN</keyword>
<dbReference type="Proteomes" id="UP000236731">
    <property type="component" value="Unassembled WGS sequence"/>
</dbReference>
<dbReference type="Gene3D" id="3.40.50.360">
    <property type="match status" value="1"/>
</dbReference>
<name>A0A1H5VGB7_9SPHI</name>
<protein>
    <recommendedName>
        <fullName evidence="6">FMN dependent NADH:quinone oxidoreductase</fullName>
        <ecNumber evidence="6">1.6.5.-</ecNumber>
    </recommendedName>
    <alternativeName>
        <fullName evidence="6">Azo-dye reductase</fullName>
    </alternativeName>
    <alternativeName>
        <fullName evidence="6">FMN-dependent NADH-azo compound oxidoreductase</fullName>
    </alternativeName>
    <alternativeName>
        <fullName evidence="6">FMN-dependent NADH-azoreductase</fullName>
        <ecNumber evidence="6">1.7.1.17</ecNumber>
    </alternativeName>
</protein>
<evidence type="ECO:0000256" key="2">
    <source>
        <dbReference type="ARBA" id="ARBA00022643"/>
    </source>
</evidence>
<dbReference type="GO" id="GO:0009055">
    <property type="term" value="F:electron transfer activity"/>
    <property type="evidence" value="ECO:0007669"/>
    <property type="project" value="UniProtKB-UniRule"/>
</dbReference>
<comment type="function">
    <text evidence="6">Quinone reductase that provides resistance to thiol-specific stress caused by electrophilic quinones.</text>
</comment>
<dbReference type="PANTHER" id="PTHR43741:SF2">
    <property type="entry name" value="FMN-DEPENDENT NADH:QUINONE OXIDOREDUCTASE"/>
    <property type="match status" value="1"/>
</dbReference>
<dbReference type="InterPro" id="IPR029039">
    <property type="entry name" value="Flavoprotein-like_sf"/>
</dbReference>
<evidence type="ECO:0000313" key="8">
    <source>
        <dbReference type="EMBL" id="SEF85858.1"/>
    </source>
</evidence>
<keyword evidence="4 6" id="KW-0520">NAD</keyword>
<feature type="binding site" evidence="6">
    <location>
        <begin position="16"/>
        <end position="18"/>
    </location>
    <ligand>
        <name>FMN</name>
        <dbReference type="ChEBI" id="CHEBI:58210"/>
    </ligand>
</feature>
<dbReference type="EC" id="1.7.1.17" evidence="6"/>
<evidence type="ECO:0000256" key="3">
    <source>
        <dbReference type="ARBA" id="ARBA00023002"/>
    </source>
</evidence>
<dbReference type="GO" id="GO:0010181">
    <property type="term" value="F:FMN binding"/>
    <property type="evidence" value="ECO:0007669"/>
    <property type="project" value="UniProtKB-UniRule"/>
</dbReference>
<comment type="caution">
    <text evidence="6">Lacks conserved residue(s) required for the propagation of feature annotation.</text>
</comment>
<dbReference type="OrthoDB" id="9805013at2"/>
<comment type="catalytic activity">
    <reaction evidence="5">
        <text>N,N-dimethyl-1,4-phenylenediamine + anthranilate + 2 NAD(+) = 2-(4-dimethylaminophenyl)diazenylbenzoate + 2 NADH + 2 H(+)</text>
        <dbReference type="Rhea" id="RHEA:55872"/>
        <dbReference type="ChEBI" id="CHEBI:15378"/>
        <dbReference type="ChEBI" id="CHEBI:15783"/>
        <dbReference type="ChEBI" id="CHEBI:16567"/>
        <dbReference type="ChEBI" id="CHEBI:57540"/>
        <dbReference type="ChEBI" id="CHEBI:57945"/>
        <dbReference type="ChEBI" id="CHEBI:71579"/>
        <dbReference type="EC" id="1.7.1.17"/>
    </reaction>
    <physiologicalReaction direction="right-to-left" evidence="5">
        <dbReference type="Rhea" id="RHEA:55874"/>
    </physiologicalReaction>
</comment>
<dbReference type="InterPro" id="IPR050104">
    <property type="entry name" value="FMN-dep_NADH:Q_OxRdtase_AzoR1"/>
</dbReference>
<dbReference type="Pfam" id="PF02525">
    <property type="entry name" value="Flavodoxin_2"/>
    <property type="match status" value="1"/>
</dbReference>
<dbReference type="HAMAP" id="MF_01216">
    <property type="entry name" value="Azoreductase_type1"/>
    <property type="match status" value="1"/>
</dbReference>
<keyword evidence="9" id="KW-1185">Reference proteome</keyword>
<gene>
    <name evidence="6" type="primary">azoR</name>
    <name evidence="8" type="ORF">SAMN05421877_103114</name>
</gene>
<reference evidence="9" key="1">
    <citation type="submission" date="2016-10" db="EMBL/GenBank/DDBJ databases">
        <authorList>
            <person name="Varghese N."/>
            <person name="Submissions S."/>
        </authorList>
    </citation>
    <scope>NUCLEOTIDE SEQUENCE [LARGE SCALE GENOMIC DNA]</scope>
    <source>
        <strain evidence="9">DSM 22361</strain>
    </source>
</reference>
<comment type="cofactor">
    <cofactor evidence="6">
        <name>FMN</name>
        <dbReference type="ChEBI" id="CHEBI:58210"/>
    </cofactor>
    <text evidence="6">Binds 1 FMN per subunit.</text>
</comment>
<comment type="function">
    <text evidence="6">Also exhibits azoreductase activity. Catalyzes the reductive cleavage of the azo bond in aromatic azo compounds to the corresponding amines.</text>
</comment>
<proteinExistence type="inferred from homology"/>
<keyword evidence="1 6" id="KW-0285">Flavoprotein</keyword>
<evidence type="ECO:0000256" key="5">
    <source>
        <dbReference type="ARBA" id="ARBA00048542"/>
    </source>
</evidence>
<dbReference type="InterPro" id="IPR003680">
    <property type="entry name" value="Flavodoxin_fold"/>
</dbReference>
<evidence type="ECO:0000313" key="9">
    <source>
        <dbReference type="Proteomes" id="UP000236731"/>
    </source>
</evidence>
<dbReference type="GO" id="GO:0016652">
    <property type="term" value="F:oxidoreductase activity, acting on NAD(P)H as acceptor"/>
    <property type="evidence" value="ECO:0007669"/>
    <property type="project" value="UniProtKB-UniRule"/>
</dbReference>
<dbReference type="PANTHER" id="PTHR43741">
    <property type="entry name" value="FMN-DEPENDENT NADH-AZOREDUCTASE 1"/>
    <property type="match status" value="1"/>
</dbReference>
<sequence length="208" mass="23619">MKKVLIINSSARITNSQSRAMTALFQENWQRLYPTDHFIFRDLGINPIPHIDDAWIKASFTKVSDRNAENQAPLALSNKLVRELKEADIIVFGLPMYNWGVPSGVKSYMDQIMRINETWKFESGEPDGNYVGLLSGKKAYILSARGDNGYGCGERNEHMNFQSKYVETIFRIIGIGEIETISLDSEEYGGELFQKGKERITAMIKAIK</sequence>
<dbReference type="GO" id="GO:0016655">
    <property type="term" value="F:oxidoreductase activity, acting on NAD(P)H, quinone or similar compound as acceptor"/>
    <property type="evidence" value="ECO:0007669"/>
    <property type="project" value="InterPro"/>
</dbReference>
<dbReference type="EMBL" id="FNUT01000003">
    <property type="protein sequence ID" value="SEF85858.1"/>
    <property type="molecule type" value="Genomic_DNA"/>
</dbReference>
<evidence type="ECO:0000259" key="7">
    <source>
        <dbReference type="Pfam" id="PF02525"/>
    </source>
</evidence>
<feature type="domain" description="Flavodoxin-like fold" evidence="7">
    <location>
        <begin position="2"/>
        <end position="185"/>
    </location>
</feature>
<keyword evidence="3 6" id="KW-0560">Oxidoreductase</keyword>
<feature type="binding site" evidence="6">
    <location>
        <position position="10"/>
    </location>
    <ligand>
        <name>FMN</name>
        <dbReference type="ChEBI" id="CHEBI:58210"/>
    </ligand>
</feature>
<comment type="catalytic activity">
    <reaction evidence="6">
        <text>2 a quinone + NADH + H(+) = 2 a 1,4-benzosemiquinone + NAD(+)</text>
        <dbReference type="Rhea" id="RHEA:65952"/>
        <dbReference type="ChEBI" id="CHEBI:15378"/>
        <dbReference type="ChEBI" id="CHEBI:57540"/>
        <dbReference type="ChEBI" id="CHEBI:57945"/>
        <dbReference type="ChEBI" id="CHEBI:132124"/>
        <dbReference type="ChEBI" id="CHEBI:134225"/>
    </reaction>
</comment>
<dbReference type="SUPFAM" id="SSF52218">
    <property type="entry name" value="Flavoproteins"/>
    <property type="match status" value="1"/>
</dbReference>
<dbReference type="AlphaFoldDB" id="A0A1H5VGB7"/>
<accession>A0A1H5VGB7</accession>
<organism evidence="8 9">
    <name type="scientific">Sphingobacterium lactis</name>
    <dbReference type="NCBI Taxonomy" id="797291"/>
    <lineage>
        <taxon>Bacteria</taxon>
        <taxon>Pseudomonadati</taxon>
        <taxon>Bacteroidota</taxon>
        <taxon>Sphingobacteriia</taxon>
        <taxon>Sphingobacteriales</taxon>
        <taxon>Sphingobacteriaceae</taxon>
        <taxon>Sphingobacterium</taxon>
    </lineage>
</organism>